<evidence type="ECO:0000313" key="1">
    <source>
        <dbReference type="EMBL" id="KAK1449590.1"/>
    </source>
</evidence>
<name>A0AAI9U3E9_9PEZI</name>
<comment type="caution">
    <text evidence="1">The sequence shown here is derived from an EMBL/GenBank/DDBJ whole genome shotgun (WGS) entry which is preliminary data.</text>
</comment>
<gene>
    <name evidence="1" type="ORF">CCUS01_11473</name>
</gene>
<accession>A0AAI9U3E9</accession>
<dbReference type="AlphaFoldDB" id="A0AAI9U3E9"/>
<evidence type="ECO:0000313" key="2">
    <source>
        <dbReference type="Proteomes" id="UP001239213"/>
    </source>
</evidence>
<protein>
    <submittedName>
        <fullName evidence="1">Uncharacterized protein</fullName>
    </submittedName>
</protein>
<dbReference type="EMBL" id="MPDP01000305">
    <property type="protein sequence ID" value="KAK1449590.1"/>
    <property type="molecule type" value="Genomic_DNA"/>
</dbReference>
<organism evidence="1 2">
    <name type="scientific">Colletotrichum cuscutae</name>
    <dbReference type="NCBI Taxonomy" id="1209917"/>
    <lineage>
        <taxon>Eukaryota</taxon>
        <taxon>Fungi</taxon>
        <taxon>Dikarya</taxon>
        <taxon>Ascomycota</taxon>
        <taxon>Pezizomycotina</taxon>
        <taxon>Sordariomycetes</taxon>
        <taxon>Hypocreomycetidae</taxon>
        <taxon>Glomerellales</taxon>
        <taxon>Glomerellaceae</taxon>
        <taxon>Colletotrichum</taxon>
        <taxon>Colletotrichum acutatum species complex</taxon>
    </lineage>
</organism>
<proteinExistence type="predicted"/>
<keyword evidence="2" id="KW-1185">Reference proteome</keyword>
<dbReference type="Proteomes" id="UP001239213">
    <property type="component" value="Unassembled WGS sequence"/>
</dbReference>
<feature type="non-terminal residue" evidence="1">
    <location>
        <position position="1"/>
    </location>
</feature>
<sequence length="89" mass="10076">ISSINTAELFLNILSDDELEVGGYLIYNINENLFNSEGNKSYYFNISNVKSSKNLDLLKRGNLDNNYSNLDVLDKSYGLSIKKDDSDIE</sequence>
<reference evidence="1" key="1">
    <citation type="submission" date="2016-11" db="EMBL/GenBank/DDBJ databases">
        <title>The genome sequence of Colletotrichum cuscutae.</title>
        <authorList>
            <person name="Baroncelli R."/>
        </authorList>
    </citation>
    <scope>NUCLEOTIDE SEQUENCE</scope>
    <source>
        <strain evidence="1">IMI 304802</strain>
    </source>
</reference>